<organism evidence="1 2">
    <name type="scientific">Toxocara canis</name>
    <name type="common">Canine roundworm</name>
    <dbReference type="NCBI Taxonomy" id="6265"/>
    <lineage>
        <taxon>Eukaryota</taxon>
        <taxon>Metazoa</taxon>
        <taxon>Ecdysozoa</taxon>
        <taxon>Nematoda</taxon>
        <taxon>Chromadorea</taxon>
        <taxon>Rhabditida</taxon>
        <taxon>Spirurina</taxon>
        <taxon>Ascaridomorpha</taxon>
        <taxon>Ascaridoidea</taxon>
        <taxon>Toxocaridae</taxon>
        <taxon>Toxocara</taxon>
    </lineage>
</organism>
<evidence type="ECO:0000313" key="2">
    <source>
        <dbReference type="Proteomes" id="UP000031036"/>
    </source>
</evidence>
<dbReference type="Proteomes" id="UP000031036">
    <property type="component" value="Unassembled WGS sequence"/>
</dbReference>
<name>A0A0B2VSZ3_TOXCA</name>
<comment type="caution">
    <text evidence="1">The sequence shown here is derived from an EMBL/GenBank/DDBJ whole genome shotgun (WGS) entry which is preliminary data.</text>
</comment>
<dbReference type="AlphaFoldDB" id="A0A0B2VSZ3"/>
<protein>
    <submittedName>
        <fullName evidence="1">Uncharacterized protein</fullName>
    </submittedName>
</protein>
<keyword evidence="2" id="KW-1185">Reference proteome</keyword>
<gene>
    <name evidence="1" type="ORF">Tcan_16806</name>
</gene>
<sequence length="69" mass="7520">MKQTCCIYCVGKSSISVVRQPLSLTARCSSAPRLRRTNSKVRKANAEDSGIVQVSSIASSTQSRYPNNQ</sequence>
<accession>A0A0B2VSZ3</accession>
<proteinExistence type="predicted"/>
<dbReference type="EMBL" id="JPKZ01001068">
    <property type="protein sequence ID" value="KHN84110.1"/>
    <property type="molecule type" value="Genomic_DNA"/>
</dbReference>
<evidence type="ECO:0000313" key="1">
    <source>
        <dbReference type="EMBL" id="KHN84110.1"/>
    </source>
</evidence>
<reference evidence="1 2" key="1">
    <citation type="submission" date="2014-11" db="EMBL/GenBank/DDBJ databases">
        <title>Genetic blueprint of the zoonotic pathogen Toxocara canis.</title>
        <authorList>
            <person name="Zhu X.-Q."/>
            <person name="Korhonen P.K."/>
            <person name="Cai H."/>
            <person name="Young N.D."/>
            <person name="Nejsum P."/>
            <person name="von Samson-Himmelstjerna G."/>
            <person name="Boag P.R."/>
            <person name="Tan P."/>
            <person name="Li Q."/>
            <person name="Min J."/>
            <person name="Yang Y."/>
            <person name="Wang X."/>
            <person name="Fang X."/>
            <person name="Hall R.S."/>
            <person name="Hofmann A."/>
            <person name="Sternberg P.W."/>
            <person name="Jex A.R."/>
            <person name="Gasser R.B."/>
        </authorList>
    </citation>
    <scope>NUCLEOTIDE SEQUENCE [LARGE SCALE GENOMIC DNA]</scope>
    <source>
        <strain evidence="1">PN_DK_2014</strain>
    </source>
</reference>